<dbReference type="Proteomes" id="UP001567350">
    <property type="component" value="Unassembled WGS sequence"/>
</dbReference>
<dbReference type="EMBL" id="JBGJLR010000019">
    <property type="protein sequence ID" value="MEZ2740671.1"/>
    <property type="molecule type" value="Genomic_DNA"/>
</dbReference>
<dbReference type="PRINTS" id="PR00481">
    <property type="entry name" value="LAMNOPPTDASE"/>
</dbReference>
<comment type="catalytic activity">
    <reaction evidence="2 8">
        <text>Release of an N-terminal amino acid, preferentially leucine, but not glutamic or aspartic acids.</text>
        <dbReference type="EC" id="3.4.11.10"/>
    </reaction>
</comment>
<feature type="domain" description="Cytosol aminopeptidase" evidence="10">
    <location>
        <begin position="334"/>
        <end position="341"/>
    </location>
</feature>
<keyword evidence="8" id="KW-0479">Metal-binding</keyword>
<comment type="subcellular location">
    <subcellularLocation>
        <location evidence="8">Cytoplasm</location>
    </subcellularLocation>
</comment>
<accession>A0ABV4IFQ7</accession>
<comment type="catalytic activity">
    <reaction evidence="1 8">
        <text>Release of an N-terminal amino acid, Xaa-|-Yaa-, in which Xaa is preferably Leu, but may be other amino acids including Pro although not Arg or Lys, and Yaa may be Pro. Amino acid amides and methyl esters are also readily hydrolyzed, but rates on arylamides are exceedingly low.</text>
        <dbReference type="EC" id="3.4.11.1"/>
    </reaction>
</comment>
<reference evidence="11 12" key="1">
    <citation type="submission" date="2024-08" db="EMBL/GenBank/DDBJ databases">
        <authorList>
            <person name="Feng Z."/>
            <person name="Ronholm J."/>
        </authorList>
    </citation>
    <scope>NUCLEOTIDE SEQUENCE [LARGE SCALE GENOMIC DNA]</scope>
    <source>
        <strain evidence="11 12">4-AB0-8</strain>
    </source>
</reference>
<dbReference type="EC" id="3.4.11.1" evidence="8"/>
<feature type="binding site" evidence="8">
    <location>
        <position position="336"/>
    </location>
    <ligand>
        <name>Mn(2+)</name>
        <dbReference type="ChEBI" id="CHEBI:29035"/>
        <label>1</label>
    </ligand>
</feature>
<dbReference type="Gene3D" id="3.40.630.10">
    <property type="entry name" value="Zn peptidases"/>
    <property type="match status" value="1"/>
</dbReference>
<evidence type="ECO:0000259" key="10">
    <source>
        <dbReference type="PROSITE" id="PS00631"/>
    </source>
</evidence>
<feature type="active site" evidence="8">
    <location>
        <position position="266"/>
    </location>
</feature>
<feature type="active site" evidence="8">
    <location>
        <position position="340"/>
    </location>
</feature>
<dbReference type="GO" id="GO:0004177">
    <property type="term" value="F:aminopeptidase activity"/>
    <property type="evidence" value="ECO:0007669"/>
    <property type="project" value="UniProtKB-KW"/>
</dbReference>
<dbReference type="SUPFAM" id="SSF52949">
    <property type="entry name" value="Macro domain-like"/>
    <property type="match status" value="1"/>
</dbReference>
<evidence type="ECO:0000256" key="1">
    <source>
        <dbReference type="ARBA" id="ARBA00000135"/>
    </source>
</evidence>
<organism evidence="11 12">
    <name type="scientific">Comamonas jiangduensis</name>
    <dbReference type="NCBI Taxonomy" id="1194168"/>
    <lineage>
        <taxon>Bacteria</taxon>
        <taxon>Pseudomonadati</taxon>
        <taxon>Pseudomonadota</taxon>
        <taxon>Betaproteobacteria</taxon>
        <taxon>Burkholderiales</taxon>
        <taxon>Comamonadaceae</taxon>
        <taxon>Comamonas</taxon>
    </lineage>
</organism>
<dbReference type="HAMAP" id="MF_00181">
    <property type="entry name" value="Cytosol_peptidase_M17"/>
    <property type="match status" value="1"/>
</dbReference>
<dbReference type="Pfam" id="PF00883">
    <property type="entry name" value="Peptidase_M17"/>
    <property type="match status" value="1"/>
</dbReference>
<proteinExistence type="inferred from homology"/>
<feature type="binding site" evidence="8">
    <location>
        <position position="338"/>
    </location>
    <ligand>
        <name>Mn(2+)</name>
        <dbReference type="ChEBI" id="CHEBI:29035"/>
        <label>2</label>
    </ligand>
</feature>
<dbReference type="InterPro" id="IPR043472">
    <property type="entry name" value="Macro_dom-like"/>
</dbReference>
<feature type="binding site" evidence="8">
    <location>
        <position position="259"/>
    </location>
    <ligand>
        <name>Mn(2+)</name>
        <dbReference type="ChEBI" id="CHEBI:29035"/>
        <label>1</label>
    </ligand>
</feature>
<dbReference type="SUPFAM" id="SSF53187">
    <property type="entry name" value="Zn-dependent exopeptidases"/>
    <property type="match status" value="1"/>
</dbReference>
<sequence>MNFELKALNLSSAAAAKCDLLLLLVPESFKPQQDPLSALVDSVTRHGDWSAAGSKQLHLYQPQGVQARRVLLLGTGKGSARDVRAALASAASVLKAEGVKHALICLSALEDAAEAVRIAVQSVADAAYTYTLTKSKAKSPALGKVTVGVTSKSAAISQIFDQVVAASLGQSLAKEWGNRPANYATPSLLAKAAKDLAKQSSAIQCKVHGPKDVEKLGMGAFLAVAQGSKEPLQLIELSYNGAGKSQAPVVLVGKGITFDTGGISLKPAAAMDEMKFDMCGAASVLGVFRALAELKPAINVVGLIPACENMPDGAAVKPGDVVTSMSGQTIEILNTDAEGRLVLCDALTYAARFKPAAVVDIATLTGACVIALGGIRSGMYANQEALGQALQQAGEKSHDLCWRMPLDDDYSEGLKSNFADMGNVAGRAGGSITAAKFLQRFVGDMPWAHLDIAGTAWKEGAAKGATGRPVPLLVQYLLDAAQQQPVVKTRKAPEEATKPARKSAAKTALVPQAAAVKAKASQV</sequence>
<evidence type="ECO:0000256" key="4">
    <source>
        <dbReference type="ARBA" id="ARBA00022438"/>
    </source>
</evidence>
<keyword evidence="12" id="KW-1185">Reference proteome</keyword>
<comment type="cofactor">
    <cofactor evidence="8">
        <name>Mn(2+)</name>
        <dbReference type="ChEBI" id="CHEBI:29035"/>
    </cofactor>
    <text evidence="8">Binds 2 manganese ions per subunit.</text>
</comment>
<keyword evidence="6 8" id="KW-0378">Hydrolase</keyword>
<evidence type="ECO:0000256" key="6">
    <source>
        <dbReference type="ARBA" id="ARBA00022801"/>
    </source>
</evidence>
<feature type="region of interest" description="Disordered" evidence="9">
    <location>
        <begin position="485"/>
        <end position="506"/>
    </location>
</feature>
<evidence type="ECO:0000256" key="5">
    <source>
        <dbReference type="ARBA" id="ARBA00022670"/>
    </source>
</evidence>
<keyword evidence="4 8" id="KW-0031">Aminopeptidase</keyword>
<dbReference type="PANTHER" id="PTHR11963:SF23">
    <property type="entry name" value="CYTOSOL AMINOPEPTIDASE"/>
    <property type="match status" value="1"/>
</dbReference>
<comment type="similarity">
    <text evidence="3 8">Belongs to the peptidase M17 family.</text>
</comment>
<evidence type="ECO:0000313" key="12">
    <source>
        <dbReference type="Proteomes" id="UP001567350"/>
    </source>
</evidence>
<dbReference type="InterPro" id="IPR008283">
    <property type="entry name" value="Peptidase_M17_N"/>
</dbReference>
<dbReference type="NCBIfam" id="NF002074">
    <property type="entry name" value="PRK00913.1-4"/>
    <property type="match status" value="1"/>
</dbReference>
<dbReference type="PANTHER" id="PTHR11963">
    <property type="entry name" value="LEUCINE AMINOPEPTIDASE-RELATED"/>
    <property type="match status" value="1"/>
</dbReference>
<evidence type="ECO:0000256" key="9">
    <source>
        <dbReference type="SAM" id="MobiDB-lite"/>
    </source>
</evidence>
<keyword evidence="5 8" id="KW-0645">Protease</keyword>
<dbReference type="Pfam" id="PF02789">
    <property type="entry name" value="Peptidase_M17_N"/>
    <property type="match status" value="1"/>
</dbReference>
<dbReference type="CDD" id="cd00433">
    <property type="entry name" value="Peptidase_M17"/>
    <property type="match status" value="1"/>
</dbReference>
<feature type="binding site" evidence="8">
    <location>
        <position position="254"/>
    </location>
    <ligand>
        <name>Mn(2+)</name>
        <dbReference type="ChEBI" id="CHEBI:29035"/>
        <label>2</label>
    </ligand>
</feature>
<keyword evidence="8" id="KW-0963">Cytoplasm</keyword>
<dbReference type="InterPro" id="IPR000819">
    <property type="entry name" value="Peptidase_M17_C"/>
</dbReference>
<feature type="binding site" evidence="8">
    <location>
        <position position="277"/>
    </location>
    <ligand>
        <name>Mn(2+)</name>
        <dbReference type="ChEBI" id="CHEBI:29035"/>
        <label>2</label>
    </ligand>
</feature>
<dbReference type="InterPro" id="IPR023042">
    <property type="entry name" value="Peptidase_M17_leu_NH2_pept"/>
</dbReference>
<evidence type="ECO:0000313" key="11">
    <source>
        <dbReference type="EMBL" id="MEZ2740671.1"/>
    </source>
</evidence>
<evidence type="ECO:0000256" key="7">
    <source>
        <dbReference type="ARBA" id="ARBA00023211"/>
    </source>
</evidence>
<name>A0ABV4IFQ7_9BURK</name>
<dbReference type="InterPro" id="IPR011356">
    <property type="entry name" value="Leucine_aapep/pepB"/>
</dbReference>
<evidence type="ECO:0000256" key="8">
    <source>
        <dbReference type="HAMAP-Rule" id="MF_00181"/>
    </source>
</evidence>
<keyword evidence="7 8" id="KW-0464">Manganese</keyword>
<dbReference type="PROSITE" id="PS00631">
    <property type="entry name" value="CYTOSOL_AP"/>
    <property type="match status" value="1"/>
</dbReference>
<evidence type="ECO:0000256" key="2">
    <source>
        <dbReference type="ARBA" id="ARBA00000967"/>
    </source>
</evidence>
<feature type="binding site" evidence="8">
    <location>
        <position position="338"/>
    </location>
    <ligand>
        <name>Mn(2+)</name>
        <dbReference type="ChEBI" id="CHEBI:29035"/>
        <label>1</label>
    </ligand>
</feature>
<comment type="caution">
    <text evidence="11">The sequence shown here is derived from an EMBL/GenBank/DDBJ whole genome shotgun (WGS) entry which is preliminary data.</text>
</comment>
<evidence type="ECO:0000256" key="3">
    <source>
        <dbReference type="ARBA" id="ARBA00009528"/>
    </source>
</evidence>
<dbReference type="Gene3D" id="3.40.220.10">
    <property type="entry name" value="Leucine Aminopeptidase, subunit E, domain 1"/>
    <property type="match status" value="1"/>
</dbReference>
<feature type="binding site" evidence="8">
    <location>
        <position position="259"/>
    </location>
    <ligand>
        <name>Mn(2+)</name>
        <dbReference type="ChEBI" id="CHEBI:29035"/>
        <label>2</label>
    </ligand>
</feature>
<dbReference type="EC" id="3.4.11.10" evidence="8"/>
<protein>
    <recommendedName>
        <fullName evidence="8">Probable cytosol aminopeptidase</fullName>
        <ecNumber evidence="8">3.4.11.1</ecNumber>
    </recommendedName>
    <alternativeName>
        <fullName evidence="8">Leucine aminopeptidase</fullName>
        <shortName evidence="8">LAP</shortName>
        <ecNumber evidence="8">3.4.11.10</ecNumber>
    </alternativeName>
    <alternativeName>
        <fullName evidence="8">Leucyl aminopeptidase</fullName>
    </alternativeName>
</protein>
<gene>
    <name evidence="8" type="primary">pepA</name>
    <name evidence="11" type="ORF">ACBP88_14670</name>
</gene>
<comment type="function">
    <text evidence="8">Presumably involved in the processing and regular turnover of intracellular proteins. Catalyzes the removal of unsubstituted N-terminal amino acids from various peptides.</text>
</comment>
<dbReference type="RefSeq" id="WP_313606085.1">
    <property type="nucleotide sequence ID" value="NZ_DAMCKS010000026.1"/>
</dbReference>